<dbReference type="Proteomes" id="UP000245506">
    <property type="component" value="Unassembled WGS sequence"/>
</dbReference>
<feature type="signal peptide" evidence="2">
    <location>
        <begin position="1"/>
        <end position="31"/>
    </location>
</feature>
<keyword evidence="4" id="KW-1185">Reference proteome</keyword>
<dbReference type="AlphaFoldDB" id="A0A317CM95"/>
<reference evidence="3 4" key="1">
    <citation type="submission" date="2018-05" db="EMBL/GenBank/DDBJ databases">
        <title>Leucothrix arctica sp. nov., isolated from Arctic seawater.</title>
        <authorList>
            <person name="Choi A."/>
            <person name="Baek K."/>
        </authorList>
    </citation>
    <scope>NUCLEOTIDE SEQUENCE [LARGE SCALE GENOMIC DNA]</scope>
    <source>
        <strain evidence="3 4">IMCC9719</strain>
    </source>
</reference>
<dbReference type="RefSeq" id="WP_109821613.1">
    <property type="nucleotide sequence ID" value="NZ_QGKL01000006.1"/>
</dbReference>
<gene>
    <name evidence="3" type="ORF">DKT75_01205</name>
</gene>
<evidence type="ECO:0000256" key="1">
    <source>
        <dbReference type="SAM" id="MobiDB-lite"/>
    </source>
</evidence>
<dbReference type="Gene3D" id="3.20.20.80">
    <property type="entry name" value="Glycosidases"/>
    <property type="match status" value="1"/>
</dbReference>
<sequence>METLRNNISFRKLSVVLSLMMCLFLSSPSFAQSPQVVTTQQDAQGWKLKVDGNDFYIKGVVWGYSPRGQNYTFNLWAQPEATIRKILDYDFGLMKKANVNAIRSFATIPPKWVTYVYQKYGIMTAINPLMGRYGASIGGTWRPNTDYADPLTRKTLKEEVLKDVRKYKDVPGVLMFALGNESNYGLSWKSFEIENLPEGEQNKARAEFLYSLFNEVIVEGKKIDPNHPFTIVNGDLQYIDIIAKYRKNWDLIGTNTYRGISFTDLWSKTKAKLDLPIALFEFGSDAFNAKEFREDQVAQGTYLKGQWDEMYQKSYGHRQEGNSIGGFVFQWRDEWWKFGQTVNLDKHDRNASWANGGYAYDYVKGQNNMNEEWWGITRLGPINKAGIYTTQPRMAYDVLSQVWKVDPYAADKASVQSALKRIDMKSLAAASEKRDRHIIRKEHAKFKVSGGSLRVGQLAGTLREDWNANGEDGVKYSREVMGSVDFEFNPTRNIEGSFTVNVTPTAFESDFEKRYGDRVKDVGLTNGGNKVEIYDFEVGYTGNSFDLLGFYHVPRYHWGDKGDFFGLLREATDMEGQDIWNAKAPSGFEFSGKKGWMDGLTVVAGPEIYWGANPKAMLKYQFGKNKQYSFIHSEDLSEEDSTGLGESSSSKTRQTTLQAKFQPKPGMEFRVGGLMSGTHKLGDKYDRLDGSDVVQAEVKWQDTLAYKAKLTWDAASNIQAYTAVTEAGIVADGGDPILEEASQLPYSGLGNKREFEIGMKVTRGNVSIVPRLFYRENIVDANDDPQASRTEGNLFYTGIDTRNTNDDPFAVLGNRAAKSAEVYLTYDPTPGTYFYDWDNDLREDAKFAFNIGVTATSYGTGTDSSVYYNDDVEGQVSSGGSLAAEDVWLLKSKMVFNPRSGSKAVINLEAGRQQPTMKFAGEAADTNEYYSAQGKYILNDQHIFSATYKKDAWGSYNYQRDFNIKYPDQIELAYTRLLNKGKTEATSSKVGVKTLYRTLDENSEDDYYQDGLNEDMLEIQAFFEYNF</sequence>
<name>A0A317CM95_9GAMM</name>
<accession>A0A317CM95</accession>
<evidence type="ECO:0008006" key="5">
    <source>
        <dbReference type="Google" id="ProtNLM"/>
    </source>
</evidence>
<dbReference type="InterPro" id="IPR017853">
    <property type="entry name" value="GH"/>
</dbReference>
<dbReference type="EMBL" id="QGKL01000006">
    <property type="protein sequence ID" value="PWQ99347.1"/>
    <property type="molecule type" value="Genomic_DNA"/>
</dbReference>
<dbReference type="OrthoDB" id="9758603at2"/>
<feature type="compositionally biased region" description="Polar residues" evidence="1">
    <location>
        <begin position="644"/>
        <end position="657"/>
    </location>
</feature>
<evidence type="ECO:0000313" key="3">
    <source>
        <dbReference type="EMBL" id="PWQ99347.1"/>
    </source>
</evidence>
<organism evidence="3 4">
    <name type="scientific">Leucothrix arctica</name>
    <dbReference type="NCBI Taxonomy" id="1481894"/>
    <lineage>
        <taxon>Bacteria</taxon>
        <taxon>Pseudomonadati</taxon>
        <taxon>Pseudomonadota</taxon>
        <taxon>Gammaproteobacteria</taxon>
        <taxon>Thiotrichales</taxon>
        <taxon>Thiotrichaceae</taxon>
        <taxon>Leucothrix</taxon>
    </lineage>
</organism>
<evidence type="ECO:0000313" key="4">
    <source>
        <dbReference type="Proteomes" id="UP000245506"/>
    </source>
</evidence>
<keyword evidence="2" id="KW-0732">Signal</keyword>
<proteinExistence type="predicted"/>
<feature type="chain" id="PRO_5016462937" description="Glycoside hydrolase family 2 catalytic domain-containing protein" evidence="2">
    <location>
        <begin position="32"/>
        <end position="1027"/>
    </location>
</feature>
<protein>
    <recommendedName>
        <fullName evidence="5">Glycoside hydrolase family 2 catalytic domain-containing protein</fullName>
    </recommendedName>
</protein>
<feature type="region of interest" description="Disordered" evidence="1">
    <location>
        <begin position="638"/>
        <end position="657"/>
    </location>
</feature>
<comment type="caution">
    <text evidence="3">The sequence shown here is derived from an EMBL/GenBank/DDBJ whole genome shotgun (WGS) entry which is preliminary data.</text>
</comment>
<dbReference type="SUPFAM" id="SSF51445">
    <property type="entry name" value="(Trans)glycosidases"/>
    <property type="match status" value="1"/>
</dbReference>
<evidence type="ECO:0000256" key="2">
    <source>
        <dbReference type="SAM" id="SignalP"/>
    </source>
</evidence>